<dbReference type="EMBL" id="JAZGUE010000003">
    <property type="protein sequence ID" value="KAL2268518.1"/>
    <property type="molecule type" value="Genomic_DNA"/>
</dbReference>
<feature type="compositionally biased region" description="Basic and acidic residues" evidence="1">
    <location>
        <begin position="143"/>
        <end position="160"/>
    </location>
</feature>
<feature type="domain" description="DUF6590" evidence="2">
    <location>
        <begin position="330"/>
        <end position="474"/>
    </location>
</feature>
<gene>
    <name evidence="3" type="ORF">VTJ83DRAFT_3364</name>
</gene>
<name>A0ABR4DDT5_9PEZI</name>
<reference evidence="3 4" key="1">
    <citation type="journal article" date="2024" name="Commun. Biol.">
        <title>Comparative genomic analysis of thermophilic fungi reveals convergent evolutionary adaptations and gene losses.</title>
        <authorList>
            <person name="Steindorff A.S."/>
            <person name="Aguilar-Pontes M.V."/>
            <person name="Robinson A.J."/>
            <person name="Andreopoulos B."/>
            <person name="LaButti K."/>
            <person name="Kuo A."/>
            <person name="Mondo S."/>
            <person name="Riley R."/>
            <person name="Otillar R."/>
            <person name="Haridas S."/>
            <person name="Lipzen A."/>
            <person name="Grimwood J."/>
            <person name="Schmutz J."/>
            <person name="Clum A."/>
            <person name="Reid I.D."/>
            <person name="Moisan M.C."/>
            <person name="Butler G."/>
            <person name="Nguyen T.T.M."/>
            <person name="Dewar K."/>
            <person name="Conant G."/>
            <person name="Drula E."/>
            <person name="Henrissat B."/>
            <person name="Hansel C."/>
            <person name="Singer S."/>
            <person name="Hutchinson M.I."/>
            <person name="de Vries R.P."/>
            <person name="Natvig D.O."/>
            <person name="Powell A.J."/>
            <person name="Tsang A."/>
            <person name="Grigoriev I.V."/>
        </authorList>
    </citation>
    <scope>NUCLEOTIDE SEQUENCE [LARGE SCALE GENOMIC DNA]</scope>
    <source>
        <strain evidence="3 4">ATCC 22073</strain>
    </source>
</reference>
<organism evidence="3 4">
    <name type="scientific">Remersonia thermophila</name>
    <dbReference type="NCBI Taxonomy" id="72144"/>
    <lineage>
        <taxon>Eukaryota</taxon>
        <taxon>Fungi</taxon>
        <taxon>Dikarya</taxon>
        <taxon>Ascomycota</taxon>
        <taxon>Pezizomycotina</taxon>
        <taxon>Sordariomycetes</taxon>
        <taxon>Sordariomycetidae</taxon>
        <taxon>Sordariales</taxon>
        <taxon>Sordariales incertae sedis</taxon>
        <taxon>Remersonia</taxon>
    </lineage>
</organism>
<sequence length="502" mass="55540">MDPCWGPWSDWAWDNGSQRWYRARQATDGTSNIEYDFYDATPRGEVDDLAAAISNVDLVGAGSAYSPSSAYTFGAWATSSSAAGAEGYGAYAGSQGQNASSKSKGKGKAKEKRKKSRHKLSDSGHPDSSEYPTGYADGEADPFYEKPKFKTDDAQAHPEETTQEDPSDPYPGVSSSAQRQSLSVEPTSWEPEESSYSKDPFFPAQHNCSSRYPAEEEPHWNPLETGADAEDASRKQPFDQNSVDTYATAEDSIPYPTGEPPSSAVVTQDNGPRLSGVGYTFEEDRETPKLYSLKPHSPQATSPSHIDRGMQYAGLVNITLPGEFNVEPSSRYRPGEVLKILWCEPHGARSDDAFSHRTVSYNGSLFYSGIRRFIIVRTYQGHSSCVPILTYGRLGCKKRGVKPQYHGIIHQHNKKPSILEGEPVLGVPPIKVRLSERTEKISPESRVNYSKLYSIEHNVRVFFIGSVDPDDFRNIFQPAADSCYLQQPMPCWSIGTDFSEKT</sequence>
<dbReference type="RefSeq" id="XP_070867242.1">
    <property type="nucleotide sequence ID" value="XM_071009734.1"/>
</dbReference>
<feature type="compositionally biased region" description="Basic residues" evidence="1">
    <location>
        <begin position="103"/>
        <end position="118"/>
    </location>
</feature>
<comment type="caution">
    <text evidence="3">The sequence shown here is derived from an EMBL/GenBank/DDBJ whole genome shotgun (WGS) entry which is preliminary data.</text>
</comment>
<dbReference type="Pfam" id="PF20233">
    <property type="entry name" value="DUF6590"/>
    <property type="match status" value="1"/>
</dbReference>
<dbReference type="PANTHER" id="PTHR35391:SF5">
    <property type="entry name" value="DUF6590 DOMAIN-CONTAINING PROTEIN"/>
    <property type="match status" value="1"/>
</dbReference>
<evidence type="ECO:0000256" key="1">
    <source>
        <dbReference type="SAM" id="MobiDB-lite"/>
    </source>
</evidence>
<dbReference type="Proteomes" id="UP001600064">
    <property type="component" value="Unassembled WGS sequence"/>
</dbReference>
<evidence type="ECO:0000313" key="3">
    <source>
        <dbReference type="EMBL" id="KAL2268518.1"/>
    </source>
</evidence>
<feature type="compositionally biased region" description="Polar residues" evidence="1">
    <location>
        <begin position="173"/>
        <end position="186"/>
    </location>
</feature>
<dbReference type="InterPro" id="IPR046497">
    <property type="entry name" value="DUF6590"/>
</dbReference>
<evidence type="ECO:0000259" key="2">
    <source>
        <dbReference type="Pfam" id="PF20233"/>
    </source>
</evidence>
<evidence type="ECO:0000313" key="4">
    <source>
        <dbReference type="Proteomes" id="UP001600064"/>
    </source>
</evidence>
<protein>
    <recommendedName>
        <fullName evidence="2">DUF6590 domain-containing protein</fullName>
    </recommendedName>
</protein>
<dbReference type="PANTHER" id="PTHR35391">
    <property type="entry name" value="C2H2-TYPE DOMAIN-CONTAINING PROTEIN-RELATED"/>
    <property type="match status" value="1"/>
</dbReference>
<keyword evidence="4" id="KW-1185">Reference proteome</keyword>
<feature type="compositionally biased region" description="Low complexity" evidence="1">
    <location>
        <begin position="91"/>
        <end position="102"/>
    </location>
</feature>
<feature type="compositionally biased region" description="Basic and acidic residues" evidence="1">
    <location>
        <begin position="119"/>
        <end position="128"/>
    </location>
</feature>
<feature type="region of interest" description="Disordered" evidence="1">
    <location>
        <begin position="91"/>
        <end position="273"/>
    </location>
</feature>
<dbReference type="GeneID" id="98124378"/>
<accession>A0ABR4DDT5</accession>
<proteinExistence type="predicted"/>